<dbReference type="GO" id="GO:0006357">
    <property type="term" value="P:regulation of transcription by RNA polymerase II"/>
    <property type="evidence" value="ECO:0007669"/>
    <property type="project" value="TreeGrafter"/>
</dbReference>
<keyword evidence="2" id="KW-0539">Nucleus</keyword>
<dbReference type="SUPFAM" id="SSF50723">
    <property type="entry name" value="Core binding factor beta, CBF"/>
    <property type="match status" value="1"/>
</dbReference>
<reference evidence="4" key="2">
    <citation type="submission" date="2025-08" db="UniProtKB">
        <authorList>
            <consortium name="Ensembl"/>
        </authorList>
    </citation>
    <scope>IDENTIFICATION</scope>
</reference>
<reference evidence="4" key="3">
    <citation type="submission" date="2025-09" db="UniProtKB">
        <authorList>
            <consortium name="Ensembl"/>
        </authorList>
    </citation>
    <scope>IDENTIFICATION</scope>
</reference>
<comment type="similarity">
    <text evidence="3">Belongs to the CBF-beta family.</text>
</comment>
<comment type="subcellular location">
    <subcellularLocation>
        <location evidence="1">Nucleus</location>
    </subcellularLocation>
</comment>
<dbReference type="InterPro" id="IPR003417">
    <property type="entry name" value="CBF_beta"/>
</dbReference>
<dbReference type="Proteomes" id="UP000005226">
    <property type="component" value="Unplaced"/>
</dbReference>
<dbReference type="Gene3D" id="2.40.250.10">
    <property type="entry name" value="Core binding factor, beta subunit"/>
    <property type="match status" value="1"/>
</dbReference>
<evidence type="ECO:0000313" key="4">
    <source>
        <dbReference type="Ensembl" id="ENSTRUP00000061873.1"/>
    </source>
</evidence>
<protein>
    <submittedName>
        <fullName evidence="4">Core-binding factor subunit beta</fullName>
    </submittedName>
</protein>
<sequence length="102" mass="12157">MPRVVPDQRSKFENEEFFRKLSRECEIKYTGFRDRPHEERQARFQNACRDGRSEVAFVATGTNLSLQFFPAHQHSDQRTDISQPHVCQWHFYPTSHICTSLR</sequence>
<proteinExistence type="inferred from homology"/>
<dbReference type="GeneTree" id="ENSGT00390000018132"/>
<dbReference type="GO" id="GO:0043565">
    <property type="term" value="F:sequence-specific DNA binding"/>
    <property type="evidence" value="ECO:0007669"/>
    <property type="project" value="TreeGrafter"/>
</dbReference>
<evidence type="ECO:0000256" key="2">
    <source>
        <dbReference type="ARBA" id="ARBA00023242"/>
    </source>
</evidence>
<keyword evidence="5" id="KW-1185">Reference proteome</keyword>
<gene>
    <name evidence="4" type="primary">cbfb</name>
</gene>
<dbReference type="AlphaFoldDB" id="A0A674ML61"/>
<dbReference type="Ensembl" id="ENSTRUT00000068474.1">
    <property type="protein sequence ID" value="ENSTRUP00000061873.1"/>
    <property type="gene ID" value="ENSTRUG00000000734.3"/>
</dbReference>
<dbReference type="PANTHER" id="PTHR10276:SF3">
    <property type="entry name" value="CORE-BINDING FACTOR SUBUNIT BETA"/>
    <property type="match status" value="1"/>
</dbReference>
<organism evidence="4 5">
    <name type="scientific">Takifugu rubripes</name>
    <name type="common">Japanese pufferfish</name>
    <name type="synonym">Fugu rubripes</name>
    <dbReference type="NCBI Taxonomy" id="31033"/>
    <lineage>
        <taxon>Eukaryota</taxon>
        <taxon>Metazoa</taxon>
        <taxon>Chordata</taxon>
        <taxon>Craniata</taxon>
        <taxon>Vertebrata</taxon>
        <taxon>Euteleostomi</taxon>
        <taxon>Actinopterygii</taxon>
        <taxon>Neopterygii</taxon>
        <taxon>Teleostei</taxon>
        <taxon>Neoteleostei</taxon>
        <taxon>Acanthomorphata</taxon>
        <taxon>Eupercaria</taxon>
        <taxon>Tetraodontiformes</taxon>
        <taxon>Tetradontoidea</taxon>
        <taxon>Tetraodontidae</taxon>
        <taxon>Takifugu</taxon>
    </lineage>
</organism>
<dbReference type="Pfam" id="PF02312">
    <property type="entry name" value="CBF_beta"/>
    <property type="match status" value="1"/>
</dbReference>
<evidence type="ECO:0000256" key="3">
    <source>
        <dbReference type="ARBA" id="ARBA00025734"/>
    </source>
</evidence>
<dbReference type="GO" id="GO:0016513">
    <property type="term" value="C:core-binding factor complex"/>
    <property type="evidence" value="ECO:0007669"/>
    <property type="project" value="TreeGrafter"/>
</dbReference>
<evidence type="ECO:0000256" key="1">
    <source>
        <dbReference type="ARBA" id="ARBA00004123"/>
    </source>
</evidence>
<dbReference type="GO" id="GO:0003713">
    <property type="term" value="F:transcription coactivator activity"/>
    <property type="evidence" value="ECO:0007669"/>
    <property type="project" value="InterPro"/>
</dbReference>
<dbReference type="InterPro" id="IPR036552">
    <property type="entry name" value="CBF_bsu_sf"/>
</dbReference>
<dbReference type="PANTHER" id="PTHR10276">
    <property type="entry name" value="CORE-BINDING FACTOR, BETA SUBUNIT"/>
    <property type="match status" value="1"/>
</dbReference>
<name>A0A674ML61_TAKRU</name>
<evidence type="ECO:0000313" key="5">
    <source>
        <dbReference type="Proteomes" id="UP000005226"/>
    </source>
</evidence>
<accession>A0A674ML61</accession>
<reference evidence="4" key="1">
    <citation type="journal article" date="2011" name="Genome Biol. Evol.">
        <title>Integration of the genetic map and genome assembly of fugu facilitates insights into distinct features of genome evolution in teleosts and mammals.</title>
        <authorList>
            <person name="Kai W."/>
            <person name="Kikuchi K."/>
            <person name="Tohari S."/>
            <person name="Chew A.K."/>
            <person name="Tay A."/>
            <person name="Fujiwara A."/>
            <person name="Hosoya S."/>
            <person name="Suetake H."/>
            <person name="Naruse K."/>
            <person name="Brenner S."/>
            <person name="Suzuki Y."/>
            <person name="Venkatesh B."/>
        </authorList>
    </citation>
    <scope>NUCLEOTIDE SEQUENCE [LARGE SCALE GENOMIC DNA]</scope>
</reference>